<organism evidence="1 2">
    <name type="scientific">Ameca splendens</name>
    <dbReference type="NCBI Taxonomy" id="208324"/>
    <lineage>
        <taxon>Eukaryota</taxon>
        <taxon>Metazoa</taxon>
        <taxon>Chordata</taxon>
        <taxon>Craniata</taxon>
        <taxon>Vertebrata</taxon>
        <taxon>Euteleostomi</taxon>
        <taxon>Actinopterygii</taxon>
        <taxon>Neopterygii</taxon>
        <taxon>Teleostei</taxon>
        <taxon>Neoteleostei</taxon>
        <taxon>Acanthomorphata</taxon>
        <taxon>Ovalentaria</taxon>
        <taxon>Atherinomorphae</taxon>
        <taxon>Cyprinodontiformes</taxon>
        <taxon>Goodeidae</taxon>
        <taxon>Ameca</taxon>
    </lineage>
</organism>
<accession>A0ABV0Y7G9</accession>
<evidence type="ECO:0000313" key="1">
    <source>
        <dbReference type="EMBL" id="MEQ2289577.1"/>
    </source>
</evidence>
<gene>
    <name evidence="1" type="ORF">AMECASPLE_034548</name>
</gene>
<proteinExistence type="predicted"/>
<comment type="caution">
    <text evidence="1">The sequence shown here is derived from an EMBL/GenBank/DDBJ whole genome shotgun (WGS) entry which is preliminary data.</text>
</comment>
<evidence type="ECO:0000313" key="2">
    <source>
        <dbReference type="Proteomes" id="UP001469553"/>
    </source>
</evidence>
<name>A0ABV0Y7G9_9TELE</name>
<protein>
    <submittedName>
        <fullName evidence="1">Uncharacterized protein</fullName>
    </submittedName>
</protein>
<reference evidence="1 2" key="1">
    <citation type="submission" date="2021-06" db="EMBL/GenBank/DDBJ databases">
        <authorList>
            <person name="Palmer J.M."/>
        </authorList>
    </citation>
    <scope>NUCLEOTIDE SEQUENCE [LARGE SCALE GENOMIC DNA]</scope>
    <source>
        <strain evidence="1 2">AS_MEX2019</strain>
        <tissue evidence="1">Muscle</tissue>
    </source>
</reference>
<dbReference type="Proteomes" id="UP001469553">
    <property type="component" value="Unassembled WGS sequence"/>
</dbReference>
<keyword evidence="2" id="KW-1185">Reference proteome</keyword>
<sequence length="228" mass="24735">MYLLPSLFPFYPELISLTPHHITFPSVFPLFPLLSCFPLFALLYLTCTTPSFPPAAVSASGDVDSDVVSALRHNLGLLGGAGSPVALQGRHSVPAHYRHNLLLSPMVLSSFKHGLLSGWWLGQVYMVRWEGVFRSIPIYGMAFACQSEVPHSECSNHIRVEALTTCMSSLSPLCVLNQCPLCAVLYDHCLLRVCAGLSGLRAASAILTDGVCIRSECVAGKGFRGVLW</sequence>
<dbReference type="EMBL" id="JAHRIP010023726">
    <property type="protein sequence ID" value="MEQ2289577.1"/>
    <property type="molecule type" value="Genomic_DNA"/>
</dbReference>